<sequence length="33" mass="3648">MIEFAGMHLCLCRWVAMIEFAGVPVRLGLGVVE</sequence>
<name>A0A438M5G2_9ACTN</name>
<proteinExistence type="predicted"/>
<reference evidence="1 2" key="1">
    <citation type="submission" date="2019-01" db="EMBL/GenBank/DDBJ databases">
        <title>Sequencing the genomes of 1000 actinobacteria strains.</title>
        <authorList>
            <person name="Klenk H.-P."/>
        </authorList>
    </citation>
    <scope>NUCLEOTIDE SEQUENCE [LARGE SCALE GENOMIC DNA]</scope>
    <source>
        <strain evidence="1 2">DSM 43925</strain>
    </source>
</reference>
<dbReference type="Proteomes" id="UP000284824">
    <property type="component" value="Unassembled WGS sequence"/>
</dbReference>
<accession>A0A438M5G2</accession>
<organism evidence="1 2">
    <name type="scientific">Nonomuraea polychroma</name>
    <dbReference type="NCBI Taxonomy" id="46176"/>
    <lineage>
        <taxon>Bacteria</taxon>
        <taxon>Bacillati</taxon>
        <taxon>Actinomycetota</taxon>
        <taxon>Actinomycetes</taxon>
        <taxon>Streptosporangiales</taxon>
        <taxon>Streptosporangiaceae</taxon>
        <taxon>Nonomuraea</taxon>
    </lineage>
</organism>
<comment type="caution">
    <text evidence="1">The sequence shown here is derived from an EMBL/GenBank/DDBJ whole genome shotgun (WGS) entry which is preliminary data.</text>
</comment>
<keyword evidence="2" id="KW-1185">Reference proteome</keyword>
<dbReference type="AlphaFoldDB" id="A0A438M5G2"/>
<evidence type="ECO:0000313" key="2">
    <source>
        <dbReference type="Proteomes" id="UP000284824"/>
    </source>
</evidence>
<evidence type="ECO:0000313" key="1">
    <source>
        <dbReference type="EMBL" id="RVX40827.1"/>
    </source>
</evidence>
<protein>
    <submittedName>
        <fullName evidence="1">Uncharacterized protein</fullName>
    </submittedName>
</protein>
<dbReference type="EMBL" id="SAUN01000001">
    <property type="protein sequence ID" value="RVX40827.1"/>
    <property type="molecule type" value="Genomic_DNA"/>
</dbReference>
<gene>
    <name evidence="1" type="ORF">EDD27_3260</name>
</gene>